<protein>
    <recommendedName>
        <fullName evidence="6">NACHT domain-containing protein</fullName>
    </recommendedName>
</protein>
<comment type="caution">
    <text evidence="4">The sequence shown here is derived from an EMBL/GenBank/DDBJ whole genome shotgun (WGS) entry which is preliminary data.</text>
</comment>
<name>A0A084GEX7_PSEDA</name>
<keyword evidence="5" id="KW-1185">Reference proteome</keyword>
<dbReference type="AlphaFoldDB" id="A0A084GEX7"/>
<organism evidence="4 5">
    <name type="scientific">Pseudallescheria apiosperma</name>
    <name type="common">Scedosporium apiospermum</name>
    <dbReference type="NCBI Taxonomy" id="563466"/>
    <lineage>
        <taxon>Eukaryota</taxon>
        <taxon>Fungi</taxon>
        <taxon>Dikarya</taxon>
        <taxon>Ascomycota</taxon>
        <taxon>Pezizomycotina</taxon>
        <taxon>Sordariomycetes</taxon>
        <taxon>Hypocreomycetidae</taxon>
        <taxon>Microascales</taxon>
        <taxon>Microascaceae</taxon>
        <taxon>Scedosporium</taxon>
    </lineage>
</organism>
<dbReference type="OMA" id="CERTIGG"/>
<proteinExistence type="predicted"/>
<dbReference type="OrthoDB" id="443402at2759"/>
<evidence type="ECO:0000313" key="4">
    <source>
        <dbReference type="EMBL" id="KEZ45889.1"/>
    </source>
</evidence>
<reference evidence="4 5" key="1">
    <citation type="journal article" date="2014" name="Genome Announc.">
        <title>Draft genome sequence of the pathogenic fungus Scedosporium apiospermum.</title>
        <authorList>
            <person name="Vandeputte P."/>
            <person name="Ghamrawi S."/>
            <person name="Rechenmann M."/>
            <person name="Iltis A."/>
            <person name="Giraud S."/>
            <person name="Fleury M."/>
            <person name="Thornton C."/>
            <person name="Delhaes L."/>
            <person name="Meyer W."/>
            <person name="Papon N."/>
            <person name="Bouchara J.P."/>
        </authorList>
    </citation>
    <scope>NUCLEOTIDE SEQUENCE [LARGE SCALE GENOMIC DNA]</scope>
    <source>
        <strain evidence="4 5">IHEM 14462</strain>
    </source>
</reference>
<dbReference type="InterPro" id="IPR027417">
    <property type="entry name" value="P-loop_NTPase"/>
</dbReference>
<dbReference type="InterPro" id="IPR056884">
    <property type="entry name" value="NPHP3-like_N"/>
</dbReference>
<dbReference type="Proteomes" id="UP000028545">
    <property type="component" value="Unassembled WGS sequence"/>
</dbReference>
<keyword evidence="1" id="KW-0677">Repeat</keyword>
<dbReference type="HOGENOM" id="CLU_002341_4_3_1"/>
<evidence type="ECO:0000256" key="1">
    <source>
        <dbReference type="ARBA" id="ARBA00022737"/>
    </source>
</evidence>
<dbReference type="PANTHER" id="PTHR10039:SF5">
    <property type="entry name" value="NACHT DOMAIN-CONTAINING PROTEIN"/>
    <property type="match status" value="1"/>
</dbReference>
<accession>A0A084GEX7</accession>
<dbReference type="RefSeq" id="XP_016645688.1">
    <property type="nucleotide sequence ID" value="XM_016784572.1"/>
</dbReference>
<dbReference type="Pfam" id="PF25053">
    <property type="entry name" value="DUF7791"/>
    <property type="match status" value="1"/>
</dbReference>
<dbReference type="VEuPathDB" id="FungiDB:SAPIO_CDS1260"/>
<evidence type="ECO:0008006" key="6">
    <source>
        <dbReference type="Google" id="ProtNLM"/>
    </source>
</evidence>
<evidence type="ECO:0000313" key="5">
    <source>
        <dbReference type="Proteomes" id="UP000028545"/>
    </source>
</evidence>
<dbReference type="GeneID" id="27720332"/>
<dbReference type="PANTHER" id="PTHR10039">
    <property type="entry name" value="AMELOGENIN"/>
    <property type="match status" value="1"/>
</dbReference>
<dbReference type="KEGG" id="sapo:SAPIO_CDS1260"/>
<feature type="domain" description="Nephrocystin 3-like N-terminal" evidence="2">
    <location>
        <begin position="295"/>
        <end position="492"/>
    </location>
</feature>
<gene>
    <name evidence="4" type="ORF">SAPIO_CDS1260</name>
</gene>
<dbReference type="Pfam" id="PF24883">
    <property type="entry name" value="NPHP3_N"/>
    <property type="match status" value="1"/>
</dbReference>
<dbReference type="Gene3D" id="3.40.50.300">
    <property type="entry name" value="P-loop containing nucleotide triphosphate hydrolases"/>
    <property type="match status" value="1"/>
</dbReference>
<dbReference type="EMBL" id="JOWA01000055">
    <property type="protein sequence ID" value="KEZ45889.1"/>
    <property type="molecule type" value="Genomic_DNA"/>
</dbReference>
<sequence length="860" mass="97110">MESLAAFGLAANILQFIEFATKVVGKAKAVRTGRIEPADLEVSKVAERLGELASAIRANAESTATAPERCPEHYPAECPARCLEQWKTNRAIQHVCQGCIEAADELSSRLWLIPTTGGRSFSRAKSYRIALKSVWGKANVDTLFQRLERFRGEINTLLIVSIQTQLQDSQTSQTSAFQQLLDLSTLSIEEHAATQRQIGWVGQSHRDYIAKEHTETRHQILSAISNLALKGLEMDYPDGLKISYHVAQEEAKKFARKMVADSLAFPAMDHRYDAVPEAVRGTFQWILSPNDQDFASWTNFTRWLQDSGRSGVDRIYWINGKAGSGKSTLMKFLVTHRDTYLYLKKWSGSDQLITSRHFFWRKGVEYERSIPGLLRAMLARVFEKCPDLVSVVLKDRITEAEEAIRDHWYITQNASASAALTFLPNLRERIQTWSAGDLMETLRQLTSTAAPNTKFFFFIDGLDEFEGDYSEALDFFQQLSESPSVKLCISSRPLPIFEAELGNGPMLKLQDLTRNDIIRVVNQKLLGHPAIKRLSMAHHDRTVNLAKTVIKKASGAFLWVTLVTKSLIIGLINHDTIHDLERRLQELPVDLLDLYWHMLGRIQPIHLQNAALLLEISCRVPEPVSAVTLSLVDDVAQRGGSVAIDANPMALEERDREERVARLSLRLQTICAGVLEVQPDGSVGFLHRTAGDFFELPEVHQYLREASKDDEFSADVVLLRASVLNILWRTDWTCGDDGDIHYFWDTVECALQAAKRADERGDGLGLRLMGLFDQITTNRWAQLREKDQDLVHWSNFLGSARGGLGFRKLRLETFLDCAVVFQLTSFVREHFIQMTRTYQMGGFGKLLQIAIPPVLTTAEF</sequence>
<evidence type="ECO:0000259" key="3">
    <source>
        <dbReference type="Pfam" id="PF25053"/>
    </source>
</evidence>
<dbReference type="SUPFAM" id="SSF52540">
    <property type="entry name" value="P-loop containing nucleoside triphosphate hydrolases"/>
    <property type="match status" value="1"/>
</dbReference>
<feature type="domain" description="DUF7791" evidence="3">
    <location>
        <begin position="606"/>
        <end position="726"/>
    </location>
</feature>
<evidence type="ECO:0000259" key="2">
    <source>
        <dbReference type="Pfam" id="PF24883"/>
    </source>
</evidence>
<dbReference type="InterPro" id="IPR056693">
    <property type="entry name" value="DUF7791"/>
</dbReference>